<comment type="subcellular location">
    <subcellularLocation>
        <location evidence="1">Nucleus</location>
    </subcellularLocation>
</comment>
<dbReference type="Proteomes" id="UP000070501">
    <property type="component" value="Unassembled WGS sequence"/>
</dbReference>
<keyword evidence="2" id="KW-0479">Metal-binding</keyword>
<sequence length="797" mass="88463">MQPSPAQDDDGSSPGQSHGSTSHAAKPQRILACLLCQQRKVKCDRKFPCANCSRSGAQCVPATLLPRQRRRRFPERELLDRLRHYEQLLRDHNIEFEPLHKPAAPHSKDFPAVASLDGTDQDHHEEGPAQAQSPNSSERPETDYKAKDIWDAMGHDGPDYNSDDSETGPRAEGVRKLWDRIYSHSDHMLFGTRVETVDLSPLHPGPAEIFRLWQTYMDNVNPLLNVTHTPTLQARIIEAAGQVASIEPVTEALMFSIYAMAIITLTPQECQAYFLTSKQDLLLRYHFGCQQALANCGLLRTTSRDTLTAYYLYLISLAGTTHPQTVYSLLGIAIRIAKRLGMHDEASLAKQTPFEAEMRRKLWWSLVLFDSRAAEKTDNKNSQLNPSWDCRVPLNISDADLRPESKELQGVHGRSTEAVFGVIRSELGDYLRHASYHLDFSGASLRPIARPSPRDLEGLQRYLEERYLQFFDQTNPLHFLAKWTTYSYIARYGLWRQFAAFADPQGKRPREADWDSAIENATRMLEADKELMASPLTRRYHWFLGFYFPLPAYLIIGKGLKAHPRSPHAARAWDVMSDNFAVRLQTVFRQEVAPFMKLFSPLFSAWNAQLRTGAAEAAVQGSTDVGDPVEPRILGYIREIKNANKSSAGNTTSSSPAFYTDTDSSMDDEMLLTPDMLQGSFAMPMMSGWFNGWYDGGGGGGGAGGDVLDINWSPQLSNTTTSTATTGGNAGGFASEVGVDSSMGGPLADFFAPLPTTSSSTGGVQQQQQVPDHKALETLNLGGIDWGNLGSSGSTKM</sequence>
<dbReference type="InterPro" id="IPR050613">
    <property type="entry name" value="Sec_Metabolite_Reg"/>
</dbReference>
<evidence type="ECO:0000256" key="4">
    <source>
        <dbReference type="SAM" id="MobiDB-lite"/>
    </source>
</evidence>
<reference evidence="7" key="1">
    <citation type="submission" date="2016-02" db="EMBL/GenBank/DDBJ databases">
        <title>Draft genome sequence of Microdochium bolleyi, a fungal endophyte of beachgrass.</title>
        <authorList>
            <consortium name="DOE Joint Genome Institute"/>
            <person name="David A.S."/>
            <person name="May G."/>
            <person name="Haridas S."/>
            <person name="Lim J."/>
            <person name="Wang M."/>
            <person name="Labutti K."/>
            <person name="Lipzen A."/>
            <person name="Barry K."/>
            <person name="Grigoriev I.V."/>
        </authorList>
    </citation>
    <scope>NUCLEOTIDE SEQUENCE [LARGE SCALE GENOMIC DNA]</scope>
    <source>
        <strain evidence="7">J235TASD1</strain>
    </source>
</reference>
<keyword evidence="3" id="KW-0539">Nucleus</keyword>
<dbReference type="GO" id="GO:0006351">
    <property type="term" value="P:DNA-templated transcription"/>
    <property type="evidence" value="ECO:0007669"/>
    <property type="project" value="InterPro"/>
</dbReference>
<feature type="compositionally biased region" description="Basic and acidic residues" evidence="4">
    <location>
        <begin position="138"/>
        <end position="158"/>
    </location>
</feature>
<keyword evidence="7" id="KW-1185">Reference proteome</keyword>
<dbReference type="SMART" id="SM00066">
    <property type="entry name" value="GAL4"/>
    <property type="match status" value="1"/>
</dbReference>
<feature type="compositionally biased region" description="Polar residues" evidence="4">
    <location>
        <begin position="13"/>
        <end position="23"/>
    </location>
</feature>
<dbReference type="Gene3D" id="4.10.240.10">
    <property type="entry name" value="Zn(2)-C6 fungal-type DNA-binding domain"/>
    <property type="match status" value="1"/>
</dbReference>
<dbReference type="PROSITE" id="PS50048">
    <property type="entry name" value="ZN2_CY6_FUNGAL_2"/>
    <property type="match status" value="1"/>
</dbReference>
<evidence type="ECO:0000256" key="3">
    <source>
        <dbReference type="ARBA" id="ARBA00023242"/>
    </source>
</evidence>
<evidence type="ECO:0000256" key="2">
    <source>
        <dbReference type="ARBA" id="ARBA00022723"/>
    </source>
</evidence>
<dbReference type="GO" id="GO:0008270">
    <property type="term" value="F:zinc ion binding"/>
    <property type="evidence" value="ECO:0007669"/>
    <property type="project" value="InterPro"/>
</dbReference>
<dbReference type="InterPro" id="IPR001138">
    <property type="entry name" value="Zn2Cys6_DnaBD"/>
</dbReference>
<dbReference type="SUPFAM" id="SSF57701">
    <property type="entry name" value="Zn2/Cys6 DNA-binding domain"/>
    <property type="match status" value="1"/>
</dbReference>
<dbReference type="EMBL" id="KQ964262">
    <property type="protein sequence ID" value="KXJ87534.1"/>
    <property type="molecule type" value="Genomic_DNA"/>
</dbReference>
<dbReference type="GO" id="GO:0003677">
    <property type="term" value="F:DNA binding"/>
    <property type="evidence" value="ECO:0007669"/>
    <property type="project" value="InterPro"/>
</dbReference>
<name>A0A136IRH2_9PEZI</name>
<dbReference type="PANTHER" id="PTHR31001">
    <property type="entry name" value="UNCHARACTERIZED TRANSCRIPTIONAL REGULATORY PROTEIN"/>
    <property type="match status" value="1"/>
</dbReference>
<feature type="region of interest" description="Disordered" evidence="4">
    <location>
        <begin position="100"/>
        <end position="171"/>
    </location>
</feature>
<evidence type="ECO:0000259" key="5">
    <source>
        <dbReference type="PROSITE" id="PS50048"/>
    </source>
</evidence>
<organism evidence="6 7">
    <name type="scientific">Microdochium bolleyi</name>
    <dbReference type="NCBI Taxonomy" id="196109"/>
    <lineage>
        <taxon>Eukaryota</taxon>
        <taxon>Fungi</taxon>
        <taxon>Dikarya</taxon>
        <taxon>Ascomycota</taxon>
        <taxon>Pezizomycotina</taxon>
        <taxon>Sordariomycetes</taxon>
        <taxon>Xylariomycetidae</taxon>
        <taxon>Xylariales</taxon>
        <taxon>Microdochiaceae</taxon>
        <taxon>Microdochium</taxon>
    </lineage>
</organism>
<evidence type="ECO:0000256" key="1">
    <source>
        <dbReference type="ARBA" id="ARBA00004123"/>
    </source>
</evidence>
<gene>
    <name evidence="6" type="ORF">Micbo1qcDRAFT_139241</name>
</gene>
<dbReference type="Pfam" id="PF00172">
    <property type="entry name" value="Zn_clus"/>
    <property type="match status" value="1"/>
</dbReference>
<dbReference type="GO" id="GO:0005634">
    <property type="term" value="C:nucleus"/>
    <property type="evidence" value="ECO:0007669"/>
    <property type="project" value="UniProtKB-SubCell"/>
</dbReference>
<evidence type="ECO:0000313" key="7">
    <source>
        <dbReference type="Proteomes" id="UP000070501"/>
    </source>
</evidence>
<dbReference type="CDD" id="cd12148">
    <property type="entry name" value="fungal_TF_MHR"/>
    <property type="match status" value="1"/>
</dbReference>
<dbReference type="InterPro" id="IPR007219">
    <property type="entry name" value="XnlR_reg_dom"/>
</dbReference>
<dbReference type="InParanoid" id="A0A136IRH2"/>
<feature type="region of interest" description="Disordered" evidence="4">
    <location>
        <begin position="1"/>
        <end position="24"/>
    </location>
</feature>
<dbReference type="OrthoDB" id="2269373at2759"/>
<dbReference type="GO" id="GO:0000981">
    <property type="term" value="F:DNA-binding transcription factor activity, RNA polymerase II-specific"/>
    <property type="evidence" value="ECO:0007669"/>
    <property type="project" value="InterPro"/>
</dbReference>
<dbReference type="PANTHER" id="PTHR31001:SF45">
    <property type="entry name" value="ZN(II)2CYS6 TRANSCRIPTION FACTOR (EUROFUNG)"/>
    <property type="match status" value="1"/>
</dbReference>
<protein>
    <recommendedName>
        <fullName evidence="5">Zn(2)-C6 fungal-type domain-containing protein</fullName>
    </recommendedName>
</protein>
<dbReference type="AlphaFoldDB" id="A0A136IRH2"/>
<dbReference type="CDD" id="cd00067">
    <property type="entry name" value="GAL4"/>
    <property type="match status" value="1"/>
</dbReference>
<dbReference type="Pfam" id="PF04082">
    <property type="entry name" value="Fungal_trans"/>
    <property type="match status" value="1"/>
</dbReference>
<dbReference type="STRING" id="196109.A0A136IRH2"/>
<accession>A0A136IRH2</accession>
<evidence type="ECO:0000313" key="6">
    <source>
        <dbReference type="EMBL" id="KXJ87534.1"/>
    </source>
</evidence>
<proteinExistence type="predicted"/>
<feature type="domain" description="Zn(2)-C6 fungal-type" evidence="5">
    <location>
        <begin position="32"/>
        <end position="60"/>
    </location>
</feature>
<dbReference type="InterPro" id="IPR036864">
    <property type="entry name" value="Zn2-C6_fun-type_DNA-bd_sf"/>
</dbReference>
<dbReference type="SMART" id="SM00906">
    <property type="entry name" value="Fungal_trans"/>
    <property type="match status" value="1"/>
</dbReference>